<evidence type="ECO:0000313" key="4">
    <source>
        <dbReference type="Proteomes" id="UP001168877"/>
    </source>
</evidence>
<accession>A0AA39VL25</accession>
<reference evidence="3" key="2">
    <citation type="submission" date="2023-06" db="EMBL/GenBank/DDBJ databases">
        <authorList>
            <person name="Swenson N.G."/>
            <person name="Wegrzyn J.L."/>
            <person name="Mcevoy S.L."/>
        </authorList>
    </citation>
    <scope>NUCLEOTIDE SEQUENCE</scope>
    <source>
        <strain evidence="3">NS2018</strain>
        <tissue evidence="3">Leaf</tissue>
    </source>
</reference>
<organism evidence="3 4">
    <name type="scientific">Acer saccharum</name>
    <name type="common">Sugar maple</name>
    <dbReference type="NCBI Taxonomy" id="4024"/>
    <lineage>
        <taxon>Eukaryota</taxon>
        <taxon>Viridiplantae</taxon>
        <taxon>Streptophyta</taxon>
        <taxon>Embryophyta</taxon>
        <taxon>Tracheophyta</taxon>
        <taxon>Spermatophyta</taxon>
        <taxon>Magnoliopsida</taxon>
        <taxon>eudicotyledons</taxon>
        <taxon>Gunneridae</taxon>
        <taxon>Pentapetalae</taxon>
        <taxon>rosids</taxon>
        <taxon>malvids</taxon>
        <taxon>Sapindales</taxon>
        <taxon>Sapindaceae</taxon>
        <taxon>Hippocastanoideae</taxon>
        <taxon>Acereae</taxon>
        <taxon>Acer</taxon>
    </lineage>
</organism>
<evidence type="ECO:0000259" key="2">
    <source>
        <dbReference type="Pfam" id="PF12706"/>
    </source>
</evidence>
<gene>
    <name evidence="3" type="ORF">LWI29_027155</name>
</gene>
<dbReference type="InterPro" id="IPR001279">
    <property type="entry name" value="Metallo-B-lactamas"/>
</dbReference>
<feature type="domain" description="Metallo-beta-lactamase" evidence="2">
    <location>
        <begin position="74"/>
        <end position="275"/>
    </location>
</feature>
<dbReference type="PANTHER" id="PTHR46504">
    <property type="entry name" value="TRNASE Z TRZ1"/>
    <property type="match status" value="1"/>
</dbReference>
<feature type="region of interest" description="Disordered" evidence="1">
    <location>
        <begin position="1"/>
        <end position="30"/>
    </location>
</feature>
<dbReference type="AlphaFoldDB" id="A0AA39VL25"/>
<dbReference type="Pfam" id="PF12706">
    <property type="entry name" value="Lactamase_B_2"/>
    <property type="match status" value="1"/>
</dbReference>
<dbReference type="Proteomes" id="UP001168877">
    <property type="component" value="Unassembled WGS sequence"/>
</dbReference>
<dbReference type="Gene3D" id="3.60.15.10">
    <property type="entry name" value="Ribonuclease Z/Hydroxyacylglutathione hydrolase-like"/>
    <property type="match status" value="1"/>
</dbReference>
<keyword evidence="4" id="KW-1185">Reference proteome</keyword>
<feature type="compositionally biased region" description="Polar residues" evidence="1">
    <location>
        <begin position="1"/>
        <end position="13"/>
    </location>
</feature>
<reference evidence="3" key="1">
    <citation type="journal article" date="2022" name="Plant J.">
        <title>Strategies of tolerance reflected in two North American maple genomes.</title>
        <authorList>
            <person name="McEvoy S.L."/>
            <person name="Sezen U.U."/>
            <person name="Trouern-Trend A."/>
            <person name="McMahon S.M."/>
            <person name="Schaberg P.G."/>
            <person name="Yang J."/>
            <person name="Wegrzyn J.L."/>
            <person name="Swenson N.G."/>
        </authorList>
    </citation>
    <scope>NUCLEOTIDE SEQUENCE</scope>
    <source>
        <strain evidence="3">NS2018</strain>
    </source>
</reference>
<dbReference type="PANTHER" id="PTHR46504:SF2">
    <property type="entry name" value="TRNASE Z TRZ1"/>
    <property type="match status" value="1"/>
</dbReference>
<protein>
    <recommendedName>
        <fullName evidence="2">Metallo-beta-lactamase domain-containing protein</fullName>
    </recommendedName>
</protein>
<sequence length="333" mass="37762">MAARPESSNSTKQEQQHPEDSASNRSKSNDTGMVIEGYKVEGLSIAGHETCIIFKSLNLAFDIGRCPDRAISQDFLFISHAHMDHIGGLPMYVATRGLYRMKPPTIIVPISIKEDVEKLFEVHRKMDQSELKHNLVGLDVGEEFCMSRDYKVKAFRTYHVIQSQGYVVYSEKRKLKQEYLGLPANDIKNLKSSGTEITYTVTTPEIAFTGDTMSDFIVDEANIDVLRAKILVMESTFVDNSVTVEHARDYGHIHLSEIVNYADKFENKAILLIHFSARYKKEEIQGAVSALHPPFGGRVYALTEEAVGIYIRFTYSVTRFEVAFREDNVWLDC</sequence>
<proteinExistence type="predicted"/>
<dbReference type="EMBL" id="JAUESC010000384">
    <property type="protein sequence ID" value="KAK0582568.1"/>
    <property type="molecule type" value="Genomic_DNA"/>
</dbReference>
<evidence type="ECO:0000313" key="3">
    <source>
        <dbReference type="EMBL" id="KAK0582568.1"/>
    </source>
</evidence>
<dbReference type="CDD" id="cd16272">
    <property type="entry name" value="RNaseZ_MBL-fold"/>
    <property type="match status" value="1"/>
</dbReference>
<comment type="caution">
    <text evidence="3">The sequence shown here is derived from an EMBL/GenBank/DDBJ whole genome shotgun (WGS) entry which is preliminary data.</text>
</comment>
<dbReference type="InterPro" id="IPR036866">
    <property type="entry name" value="RibonucZ/Hydroxyglut_hydro"/>
</dbReference>
<evidence type="ECO:0000256" key="1">
    <source>
        <dbReference type="SAM" id="MobiDB-lite"/>
    </source>
</evidence>
<name>A0AA39VL25_ACESA</name>
<dbReference type="SUPFAM" id="SSF56281">
    <property type="entry name" value="Metallo-hydrolase/oxidoreductase"/>
    <property type="match status" value="1"/>
</dbReference>